<accession>A0A0V1MFH4</accession>
<dbReference type="AlphaFoldDB" id="A0A0V1MFH4"/>
<feature type="non-terminal residue" evidence="2">
    <location>
        <position position="1"/>
    </location>
</feature>
<dbReference type="EMBL" id="JYDO01000110">
    <property type="protein sequence ID" value="KRZ70657.1"/>
    <property type="molecule type" value="Genomic_DNA"/>
</dbReference>
<dbReference type="Proteomes" id="UP000054843">
    <property type="component" value="Unassembled WGS sequence"/>
</dbReference>
<feature type="compositionally biased region" description="Polar residues" evidence="1">
    <location>
        <begin position="11"/>
        <end position="24"/>
    </location>
</feature>
<comment type="caution">
    <text evidence="2">The sequence shown here is derived from an EMBL/GenBank/DDBJ whole genome shotgun (WGS) entry which is preliminary data.</text>
</comment>
<reference evidence="2 3" key="1">
    <citation type="submission" date="2015-01" db="EMBL/GenBank/DDBJ databases">
        <title>Evolution of Trichinella species and genotypes.</title>
        <authorList>
            <person name="Korhonen P.K."/>
            <person name="Edoardo P."/>
            <person name="Giuseppe L.R."/>
            <person name="Gasser R.B."/>
        </authorList>
    </citation>
    <scope>NUCLEOTIDE SEQUENCE [LARGE SCALE GENOMIC DNA]</scope>
    <source>
        <strain evidence="2">ISS1980</strain>
    </source>
</reference>
<feature type="region of interest" description="Disordered" evidence="1">
    <location>
        <begin position="1"/>
        <end position="24"/>
    </location>
</feature>
<organism evidence="2 3">
    <name type="scientific">Trichinella papuae</name>
    <dbReference type="NCBI Taxonomy" id="268474"/>
    <lineage>
        <taxon>Eukaryota</taxon>
        <taxon>Metazoa</taxon>
        <taxon>Ecdysozoa</taxon>
        <taxon>Nematoda</taxon>
        <taxon>Enoplea</taxon>
        <taxon>Dorylaimia</taxon>
        <taxon>Trichinellida</taxon>
        <taxon>Trichinellidae</taxon>
        <taxon>Trichinella</taxon>
    </lineage>
</organism>
<sequence length="112" mass="12683">LTVKLPKLTEAPTQRPNSNRPVMNSSNEFAYLEEIIIVELRMHKQPVVSRLRRRPSRSARTFESNEPKIAPICTQETVIDHSVISSFLDNAPMHYKSGTACPCRSLPRLAPN</sequence>
<proteinExistence type="predicted"/>
<evidence type="ECO:0000313" key="3">
    <source>
        <dbReference type="Proteomes" id="UP000054843"/>
    </source>
</evidence>
<evidence type="ECO:0000256" key="1">
    <source>
        <dbReference type="SAM" id="MobiDB-lite"/>
    </source>
</evidence>
<gene>
    <name evidence="2" type="ORF">T10_12313</name>
</gene>
<evidence type="ECO:0000313" key="2">
    <source>
        <dbReference type="EMBL" id="KRZ70657.1"/>
    </source>
</evidence>
<name>A0A0V1MFH4_9BILA</name>
<keyword evidence="3" id="KW-1185">Reference proteome</keyword>
<protein>
    <submittedName>
        <fullName evidence="2">Uncharacterized protein</fullName>
    </submittedName>
</protein>